<feature type="transmembrane region" description="Helical" evidence="6">
    <location>
        <begin position="148"/>
        <end position="166"/>
    </location>
</feature>
<feature type="transmembrane region" description="Helical" evidence="6">
    <location>
        <begin position="260"/>
        <end position="277"/>
    </location>
</feature>
<proteinExistence type="inferred from homology"/>
<dbReference type="GO" id="GO:0016020">
    <property type="term" value="C:membrane"/>
    <property type="evidence" value="ECO:0007669"/>
    <property type="project" value="UniProtKB-SubCell"/>
</dbReference>
<organism evidence="8 9">
    <name type="scientific">Candidatus Pelagibacter giovannonii</name>
    <dbReference type="NCBI Taxonomy" id="2563896"/>
    <lineage>
        <taxon>Bacteria</taxon>
        <taxon>Pseudomonadati</taxon>
        <taxon>Pseudomonadota</taxon>
        <taxon>Alphaproteobacteria</taxon>
        <taxon>Candidatus Pelagibacterales</taxon>
        <taxon>Candidatus Pelagibacteraceae</taxon>
        <taxon>Candidatus Pelagibacter</taxon>
    </lineage>
</organism>
<feature type="domain" description="EamA" evidence="7">
    <location>
        <begin position="7"/>
        <end position="138"/>
    </location>
</feature>
<accession>A0A6H1Q306</accession>
<evidence type="ECO:0000256" key="1">
    <source>
        <dbReference type="ARBA" id="ARBA00004141"/>
    </source>
</evidence>
<evidence type="ECO:0000256" key="4">
    <source>
        <dbReference type="ARBA" id="ARBA00022989"/>
    </source>
</evidence>
<keyword evidence="9" id="KW-1185">Reference proteome</keyword>
<gene>
    <name evidence="8" type="ORF">E5R92_05390</name>
</gene>
<dbReference type="AlphaFoldDB" id="A0A6H1Q306"/>
<evidence type="ECO:0000313" key="9">
    <source>
        <dbReference type="Proteomes" id="UP000501094"/>
    </source>
</evidence>
<dbReference type="InterPro" id="IPR037185">
    <property type="entry name" value="EmrE-like"/>
</dbReference>
<feature type="transmembrane region" description="Helical" evidence="6">
    <location>
        <begin position="9"/>
        <end position="26"/>
    </location>
</feature>
<dbReference type="KEGG" id="peg:E5R92_05390"/>
<sequence>MLTKNQSGFLYMFMSVCAFSFMDLIVKWSEDYPLGQVLFFRGFVGVIIYFFIMPRNRIKNFYSTKRAGLHFLRCLFGLIALIAIFIALRNLPLATVVSISFAAPIFTTIFSIFFLSEKVGFYRWLAVSIGFIGIIVITEPGFGALNIYYIYPIIFCLGLSYVAIAIRQLSTTEPVWLIALNFSIVITLASLFTMPFGWVMPSAQDLILLSMIGFLGGFANLWLSQSFKLSEVSLVSPLKYLALVFGIFFGYLIWDEIPTIKTLLGALLVVASSLIILRREIYHKKEIPSTTRHE</sequence>
<feature type="transmembrane region" description="Helical" evidence="6">
    <location>
        <begin position="32"/>
        <end position="51"/>
    </location>
</feature>
<feature type="transmembrane region" description="Helical" evidence="6">
    <location>
        <begin position="94"/>
        <end position="115"/>
    </location>
</feature>
<comment type="subcellular location">
    <subcellularLocation>
        <location evidence="1">Membrane</location>
        <topology evidence="1">Multi-pass membrane protein</topology>
    </subcellularLocation>
</comment>
<dbReference type="EMBL" id="CP038852">
    <property type="protein sequence ID" value="QIZ21214.1"/>
    <property type="molecule type" value="Genomic_DNA"/>
</dbReference>
<name>A0A6H1Q306_9PROT</name>
<feature type="transmembrane region" description="Helical" evidence="6">
    <location>
        <begin position="71"/>
        <end position="88"/>
    </location>
</feature>
<evidence type="ECO:0000259" key="7">
    <source>
        <dbReference type="Pfam" id="PF00892"/>
    </source>
</evidence>
<evidence type="ECO:0000256" key="3">
    <source>
        <dbReference type="ARBA" id="ARBA00022692"/>
    </source>
</evidence>
<protein>
    <submittedName>
        <fullName evidence="8">DMT family transporter</fullName>
    </submittedName>
</protein>
<evidence type="ECO:0000313" key="8">
    <source>
        <dbReference type="EMBL" id="QIZ21214.1"/>
    </source>
</evidence>
<dbReference type="RefSeq" id="WP_168607073.1">
    <property type="nucleotide sequence ID" value="NZ_CP038852.1"/>
</dbReference>
<feature type="transmembrane region" description="Helical" evidence="6">
    <location>
        <begin position="178"/>
        <end position="200"/>
    </location>
</feature>
<keyword evidence="3 6" id="KW-0812">Transmembrane</keyword>
<feature type="transmembrane region" description="Helical" evidence="6">
    <location>
        <begin position="206"/>
        <end position="223"/>
    </location>
</feature>
<feature type="transmembrane region" description="Helical" evidence="6">
    <location>
        <begin position="235"/>
        <end position="254"/>
    </location>
</feature>
<comment type="similarity">
    <text evidence="2">Belongs to the drug/metabolite transporter (DMT) superfamily. 10 TMS drug/metabolite exporter (DME) (TC 2.A.7.3) family.</text>
</comment>
<reference evidence="8 9" key="1">
    <citation type="journal article" date="2020" name="Nat. Microbiol.">
        <title>Lysogenic host-virus interactions in SAR11 marine bacteria.</title>
        <authorList>
            <person name="Morris R.M."/>
            <person name="Cain K.R."/>
            <person name="Hvorecny K.L."/>
            <person name="Kollman J.M."/>
        </authorList>
    </citation>
    <scope>NUCLEOTIDE SEQUENCE [LARGE SCALE GENOMIC DNA]</scope>
    <source>
        <strain evidence="8 9">NP1</strain>
    </source>
</reference>
<dbReference type="InterPro" id="IPR000620">
    <property type="entry name" value="EamA_dom"/>
</dbReference>
<evidence type="ECO:0000256" key="5">
    <source>
        <dbReference type="ARBA" id="ARBA00023136"/>
    </source>
</evidence>
<feature type="transmembrane region" description="Helical" evidence="6">
    <location>
        <begin position="122"/>
        <end position="142"/>
    </location>
</feature>
<keyword evidence="4 6" id="KW-1133">Transmembrane helix</keyword>
<dbReference type="PANTHER" id="PTHR22911:SF6">
    <property type="entry name" value="SOLUTE CARRIER FAMILY 35 MEMBER G1"/>
    <property type="match status" value="1"/>
</dbReference>
<evidence type="ECO:0000256" key="6">
    <source>
        <dbReference type="SAM" id="Phobius"/>
    </source>
</evidence>
<evidence type="ECO:0000256" key="2">
    <source>
        <dbReference type="ARBA" id="ARBA00009853"/>
    </source>
</evidence>
<keyword evidence="5 6" id="KW-0472">Membrane</keyword>
<dbReference type="Pfam" id="PF00892">
    <property type="entry name" value="EamA"/>
    <property type="match status" value="2"/>
</dbReference>
<feature type="domain" description="EamA" evidence="7">
    <location>
        <begin position="154"/>
        <end position="277"/>
    </location>
</feature>
<dbReference type="PANTHER" id="PTHR22911">
    <property type="entry name" value="ACYL-MALONYL CONDENSING ENZYME-RELATED"/>
    <property type="match status" value="1"/>
</dbReference>
<dbReference type="SUPFAM" id="SSF103481">
    <property type="entry name" value="Multidrug resistance efflux transporter EmrE"/>
    <property type="match status" value="2"/>
</dbReference>
<dbReference type="Proteomes" id="UP000501094">
    <property type="component" value="Chromosome"/>
</dbReference>